<feature type="compositionally biased region" description="Basic and acidic residues" evidence="1">
    <location>
        <begin position="231"/>
        <end position="243"/>
    </location>
</feature>
<dbReference type="Pfam" id="PF07716">
    <property type="entry name" value="bZIP_2"/>
    <property type="match status" value="1"/>
</dbReference>
<dbReference type="Gene3D" id="1.20.5.170">
    <property type="match status" value="1"/>
</dbReference>
<evidence type="ECO:0000259" key="2">
    <source>
        <dbReference type="PROSITE" id="PS00036"/>
    </source>
</evidence>
<reference evidence="3" key="1">
    <citation type="submission" date="2021-01" db="EMBL/GenBank/DDBJ databases">
        <authorList>
            <person name="Corre E."/>
            <person name="Pelletier E."/>
            <person name="Niang G."/>
            <person name="Scheremetjew M."/>
            <person name="Finn R."/>
            <person name="Kale V."/>
            <person name="Holt S."/>
            <person name="Cochrane G."/>
            <person name="Meng A."/>
            <person name="Brown T."/>
            <person name="Cohen L."/>
        </authorList>
    </citation>
    <scope>NUCLEOTIDE SEQUENCE</scope>
    <source>
        <strain evidence="3">SAG 36.94</strain>
    </source>
</reference>
<dbReference type="PROSITE" id="PS00036">
    <property type="entry name" value="BZIP_BASIC"/>
    <property type="match status" value="1"/>
</dbReference>
<gene>
    <name evidence="3" type="ORF">CCAE0312_LOCUS86</name>
</gene>
<name>A0A7S1T506_9RHOD</name>
<protein>
    <recommendedName>
        <fullName evidence="2">BZIP domain-containing protein</fullName>
    </recommendedName>
</protein>
<feature type="compositionally biased region" description="Polar residues" evidence="1">
    <location>
        <begin position="249"/>
        <end position="261"/>
    </location>
</feature>
<evidence type="ECO:0000256" key="1">
    <source>
        <dbReference type="SAM" id="MobiDB-lite"/>
    </source>
</evidence>
<feature type="compositionally biased region" description="Basic and acidic residues" evidence="1">
    <location>
        <begin position="208"/>
        <end position="224"/>
    </location>
</feature>
<dbReference type="InterPro" id="IPR046347">
    <property type="entry name" value="bZIP_sf"/>
</dbReference>
<dbReference type="CDD" id="cd14686">
    <property type="entry name" value="bZIP"/>
    <property type="match status" value="1"/>
</dbReference>
<dbReference type="EMBL" id="HBGH01000188">
    <property type="protein sequence ID" value="CAD9220348.1"/>
    <property type="molecule type" value="Transcribed_RNA"/>
</dbReference>
<evidence type="ECO:0000313" key="3">
    <source>
        <dbReference type="EMBL" id="CAD9220348.1"/>
    </source>
</evidence>
<dbReference type="SUPFAM" id="SSF57959">
    <property type="entry name" value="Leucine zipper domain"/>
    <property type="match status" value="1"/>
</dbReference>
<dbReference type="InterPro" id="IPR004827">
    <property type="entry name" value="bZIP"/>
</dbReference>
<feature type="domain" description="BZIP" evidence="2">
    <location>
        <begin position="203"/>
        <end position="218"/>
    </location>
</feature>
<organism evidence="3">
    <name type="scientific">Compsopogon caeruleus</name>
    <dbReference type="NCBI Taxonomy" id="31354"/>
    <lineage>
        <taxon>Eukaryota</taxon>
        <taxon>Rhodophyta</taxon>
        <taxon>Compsopogonophyceae</taxon>
        <taxon>Compsopogonales</taxon>
        <taxon>Compsopogonaceae</taxon>
        <taxon>Compsopogon</taxon>
    </lineage>
</organism>
<feature type="region of interest" description="Disordered" evidence="1">
    <location>
        <begin position="187"/>
        <end position="261"/>
    </location>
</feature>
<accession>A0A7S1T506</accession>
<proteinExistence type="predicted"/>
<sequence length="261" mass="29557">MDWDPPEDGQGGDRSQRWSRIKEVVDLVPLEFFSASASSNTSVSTANAMRDGLPTSAAMTSTRWIGVATVEPAWLSSPKLLSSPTLRDATPRMSRVLENLTWATPEDVELLDRREKYQENQSESCPEDALLTCYDYVLQGEDRNEVLASARRKFNAGLRLNQKERDIMDLAEFDEFQLKDIHGSTPAAARTMSSSERKLVHVKRRIRNRESARRSREKKKREIGDLSGVDPTREANTRTDHAQRKNLKTEQFGQSDSAKTL</sequence>
<dbReference type="GO" id="GO:0003700">
    <property type="term" value="F:DNA-binding transcription factor activity"/>
    <property type="evidence" value="ECO:0007669"/>
    <property type="project" value="InterPro"/>
</dbReference>
<dbReference type="AlphaFoldDB" id="A0A7S1T506"/>